<keyword evidence="1" id="KW-0560">Oxidoreductase</keyword>
<dbReference type="PRINTS" id="PR00080">
    <property type="entry name" value="SDRFAMILY"/>
</dbReference>
<dbReference type="PANTHER" id="PTHR43975">
    <property type="entry name" value="ZGC:101858"/>
    <property type="match status" value="1"/>
</dbReference>
<sequence length="253" mass="27332">MAFMGKIILITGASSGIGAATAIHFSQLGASLSLTGRNLENLQKVADKCTGYKPLITIGELTNEDDTKRILESTVKHYGKLDILINNAGTIERGGIENTSLDQFDRVFNLNVRSMYHLTMLAVPYLIETKGNIVNVSSVNGLRSFPGVLSYCMSKSAVDQFTRCIAIELASKQVRVNAVNPGVVVTNLHERSGMSPEELMNFFERSKTTHALGRPGEVEEVAKTIAFLASNDASFITGATLPVDGGRHALCPR</sequence>
<dbReference type="SUPFAM" id="SSF51735">
    <property type="entry name" value="NAD(P)-binding Rossmann-fold domains"/>
    <property type="match status" value="1"/>
</dbReference>
<dbReference type="PRINTS" id="PR00081">
    <property type="entry name" value="GDHRDH"/>
</dbReference>
<reference evidence="3" key="1">
    <citation type="journal article" date="2023" name="bioRxiv">
        <title>Scaffold-level genome assemblies of two parasitoid biocontrol wasps reveal the parthenogenesis mechanism and an associated novel virus.</title>
        <authorList>
            <person name="Inwood S."/>
            <person name="Skelly J."/>
            <person name="Guhlin J."/>
            <person name="Harrop T."/>
            <person name="Goldson S."/>
            <person name="Dearden P."/>
        </authorList>
    </citation>
    <scope>NUCLEOTIDE SEQUENCE</scope>
    <source>
        <strain evidence="3">Irish</strain>
        <tissue evidence="3">Whole body</tissue>
    </source>
</reference>
<feature type="domain" description="Ketoreductase" evidence="2">
    <location>
        <begin position="6"/>
        <end position="170"/>
    </location>
</feature>
<dbReference type="GO" id="GO:0006629">
    <property type="term" value="P:lipid metabolic process"/>
    <property type="evidence" value="ECO:0007669"/>
    <property type="project" value="UniProtKB-ARBA"/>
</dbReference>
<dbReference type="InterPro" id="IPR036291">
    <property type="entry name" value="NAD(P)-bd_dom_sf"/>
</dbReference>
<dbReference type="AlphaFoldDB" id="A0AA39C469"/>
<evidence type="ECO:0000313" key="4">
    <source>
        <dbReference type="Proteomes" id="UP001168990"/>
    </source>
</evidence>
<dbReference type="PROSITE" id="PS00061">
    <property type="entry name" value="ADH_SHORT"/>
    <property type="match status" value="1"/>
</dbReference>
<dbReference type="GO" id="GO:0016491">
    <property type="term" value="F:oxidoreductase activity"/>
    <property type="evidence" value="ECO:0007669"/>
    <property type="project" value="UniProtKB-KW"/>
</dbReference>
<gene>
    <name evidence="3" type="ORF">PV328_011317</name>
</gene>
<evidence type="ECO:0000256" key="1">
    <source>
        <dbReference type="ARBA" id="ARBA00023002"/>
    </source>
</evidence>
<organism evidence="3 4">
    <name type="scientific">Microctonus aethiopoides</name>
    <dbReference type="NCBI Taxonomy" id="144406"/>
    <lineage>
        <taxon>Eukaryota</taxon>
        <taxon>Metazoa</taxon>
        <taxon>Ecdysozoa</taxon>
        <taxon>Arthropoda</taxon>
        <taxon>Hexapoda</taxon>
        <taxon>Insecta</taxon>
        <taxon>Pterygota</taxon>
        <taxon>Neoptera</taxon>
        <taxon>Endopterygota</taxon>
        <taxon>Hymenoptera</taxon>
        <taxon>Apocrita</taxon>
        <taxon>Ichneumonoidea</taxon>
        <taxon>Braconidae</taxon>
        <taxon>Euphorinae</taxon>
        <taxon>Microctonus</taxon>
    </lineage>
</organism>
<dbReference type="Gene3D" id="3.40.50.720">
    <property type="entry name" value="NAD(P)-binding Rossmann-like Domain"/>
    <property type="match status" value="1"/>
</dbReference>
<dbReference type="InterPro" id="IPR057326">
    <property type="entry name" value="KR_dom"/>
</dbReference>
<evidence type="ECO:0000313" key="3">
    <source>
        <dbReference type="EMBL" id="KAK0157596.1"/>
    </source>
</evidence>
<comment type="caution">
    <text evidence="3">The sequence shown here is derived from an EMBL/GenBank/DDBJ whole genome shotgun (WGS) entry which is preliminary data.</text>
</comment>
<keyword evidence="4" id="KW-1185">Reference proteome</keyword>
<evidence type="ECO:0000259" key="2">
    <source>
        <dbReference type="SMART" id="SM00822"/>
    </source>
</evidence>
<name>A0AA39C469_9HYME</name>
<dbReference type="FunFam" id="3.40.50.720:FF:000084">
    <property type="entry name" value="Short-chain dehydrogenase reductase"/>
    <property type="match status" value="1"/>
</dbReference>
<dbReference type="InterPro" id="IPR002347">
    <property type="entry name" value="SDR_fam"/>
</dbReference>
<dbReference type="InterPro" id="IPR020904">
    <property type="entry name" value="Sc_DH/Rdtase_CS"/>
</dbReference>
<reference evidence="3" key="2">
    <citation type="submission" date="2023-03" db="EMBL/GenBank/DDBJ databases">
        <authorList>
            <person name="Inwood S.N."/>
            <person name="Skelly J.G."/>
            <person name="Guhlin J."/>
            <person name="Harrop T.W.R."/>
            <person name="Goldson S.G."/>
            <person name="Dearden P.K."/>
        </authorList>
    </citation>
    <scope>NUCLEOTIDE SEQUENCE</scope>
    <source>
        <strain evidence="3">Irish</strain>
        <tissue evidence="3">Whole body</tissue>
    </source>
</reference>
<dbReference type="SMART" id="SM00822">
    <property type="entry name" value="PKS_KR"/>
    <property type="match status" value="1"/>
</dbReference>
<accession>A0AA39C469</accession>
<dbReference type="Proteomes" id="UP001168990">
    <property type="component" value="Unassembled WGS sequence"/>
</dbReference>
<proteinExistence type="predicted"/>
<dbReference type="EMBL" id="JAQQBS010001425">
    <property type="protein sequence ID" value="KAK0157596.1"/>
    <property type="molecule type" value="Genomic_DNA"/>
</dbReference>
<dbReference type="PANTHER" id="PTHR43975:SF2">
    <property type="entry name" value="EG:BACR7A4.14 PROTEIN-RELATED"/>
    <property type="match status" value="1"/>
</dbReference>
<protein>
    <recommendedName>
        <fullName evidence="2">Ketoreductase domain-containing protein</fullName>
    </recommendedName>
</protein>
<dbReference type="Pfam" id="PF13561">
    <property type="entry name" value="adh_short_C2"/>
    <property type="match status" value="1"/>
</dbReference>
<dbReference type="NCBIfam" id="NF005559">
    <property type="entry name" value="PRK07231.1"/>
    <property type="match status" value="1"/>
</dbReference>